<evidence type="ECO:0000256" key="5">
    <source>
        <dbReference type="ARBA" id="ARBA00022692"/>
    </source>
</evidence>
<comment type="subcellular location">
    <subcellularLocation>
        <location evidence="9">Endomembrane system</location>
        <topology evidence="9">Single-pass membrane protein</topology>
    </subcellularLocation>
    <subcellularLocation>
        <location evidence="1">Membrane</location>
        <topology evidence="1">Single-pass type II membrane protein</topology>
    </subcellularLocation>
</comment>
<evidence type="ECO:0000256" key="4">
    <source>
        <dbReference type="ARBA" id="ARBA00022679"/>
    </source>
</evidence>
<sequence>MRSTKNNLNSRVQLALETWSKRALAQTILLTDRVDENFAGGNLRRVETTSCGSGHSRHDLTCKVQRAIQLAAETASKWFCHVDDDTFVNFEKLEELLATMDSSKLHFIGKQSIPDGIQLHSRTGRIHFATGGAGWCLSKPLVNQLRDIDLMEEARKLGTPDDVTLGAVVGDMGVSITEVHQFHSHLEGLQWLTSPETEITLSYPPEALENGDFQRSIRYASSSDPTGLLTLSKKMMLL</sequence>
<evidence type="ECO:0000256" key="1">
    <source>
        <dbReference type="ARBA" id="ARBA00004606"/>
    </source>
</evidence>
<dbReference type="InterPro" id="IPR003378">
    <property type="entry name" value="Fringe-like_glycosylTrfase"/>
</dbReference>
<keyword evidence="5" id="KW-0812">Transmembrane</keyword>
<dbReference type="PANTHER" id="PTHR10811">
    <property type="entry name" value="FRINGE-RELATED"/>
    <property type="match status" value="1"/>
</dbReference>
<accession>A0ABN7STF5</accession>
<evidence type="ECO:0000313" key="12">
    <source>
        <dbReference type="Proteomes" id="UP001158576"/>
    </source>
</evidence>
<keyword evidence="8" id="KW-0472">Membrane</keyword>
<evidence type="ECO:0000313" key="11">
    <source>
        <dbReference type="EMBL" id="CAG5105122.1"/>
    </source>
</evidence>
<dbReference type="Proteomes" id="UP001158576">
    <property type="component" value="Chromosome 1"/>
</dbReference>
<dbReference type="Gene3D" id="3.90.550.50">
    <property type="match status" value="1"/>
</dbReference>
<keyword evidence="12" id="KW-1185">Reference proteome</keyword>
<keyword evidence="4" id="KW-0808">Transferase</keyword>
<keyword evidence="6" id="KW-0735">Signal-anchor</keyword>
<dbReference type="InterPro" id="IPR029044">
    <property type="entry name" value="Nucleotide-diphossugar_trans"/>
</dbReference>
<proteinExistence type="inferred from homology"/>
<gene>
    <name evidence="11" type="ORF">OKIOD_LOCUS10618</name>
</gene>
<comment type="similarity">
    <text evidence="2">Belongs to the glycosyltransferase 31 family.</text>
</comment>
<dbReference type="Pfam" id="PF02434">
    <property type="entry name" value="Fringe"/>
    <property type="match status" value="1"/>
</dbReference>
<evidence type="ECO:0000256" key="7">
    <source>
        <dbReference type="ARBA" id="ARBA00022989"/>
    </source>
</evidence>
<dbReference type="SUPFAM" id="SSF53448">
    <property type="entry name" value="Nucleotide-diphospho-sugar transferases"/>
    <property type="match status" value="1"/>
</dbReference>
<feature type="domain" description="Fringe-like glycosyltransferase" evidence="10">
    <location>
        <begin position="2"/>
        <end position="225"/>
    </location>
</feature>
<evidence type="ECO:0000256" key="8">
    <source>
        <dbReference type="ARBA" id="ARBA00023136"/>
    </source>
</evidence>
<evidence type="ECO:0000256" key="6">
    <source>
        <dbReference type="ARBA" id="ARBA00022968"/>
    </source>
</evidence>
<organism evidence="11 12">
    <name type="scientific">Oikopleura dioica</name>
    <name type="common">Tunicate</name>
    <dbReference type="NCBI Taxonomy" id="34765"/>
    <lineage>
        <taxon>Eukaryota</taxon>
        <taxon>Metazoa</taxon>
        <taxon>Chordata</taxon>
        <taxon>Tunicata</taxon>
        <taxon>Appendicularia</taxon>
        <taxon>Copelata</taxon>
        <taxon>Oikopleuridae</taxon>
        <taxon>Oikopleura</taxon>
    </lineage>
</organism>
<evidence type="ECO:0000259" key="10">
    <source>
        <dbReference type="Pfam" id="PF02434"/>
    </source>
</evidence>
<dbReference type="EMBL" id="OU015566">
    <property type="protein sequence ID" value="CAG5105122.1"/>
    <property type="molecule type" value="Genomic_DNA"/>
</dbReference>
<evidence type="ECO:0000256" key="9">
    <source>
        <dbReference type="ARBA" id="ARBA00037847"/>
    </source>
</evidence>
<name>A0ABN7STF5_OIKDI</name>
<keyword evidence="7" id="KW-1133">Transmembrane helix</keyword>
<evidence type="ECO:0000256" key="2">
    <source>
        <dbReference type="ARBA" id="ARBA00008661"/>
    </source>
</evidence>
<keyword evidence="3" id="KW-0328">Glycosyltransferase</keyword>
<protein>
    <submittedName>
        <fullName evidence="11">Oidioi.mRNA.OKI2018_I69.chr1.g1853.t1.cds</fullName>
    </submittedName>
</protein>
<evidence type="ECO:0000256" key="3">
    <source>
        <dbReference type="ARBA" id="ARBA00022676"/>
    </source>
</evidence>
<reference evidence="11 12" key="1">
    <citation type="submission" date="2021-04" db="EMBL/GenBank/DDBJ databases">
        <authorList>
            <person name="Bliznina A."/>
        </authorList>
    </citation>
    <scope>NUCLEOTIDE SEQUENCE [LARGE SCALE GENOMIC DNA]</scope>
</reference>